<comment type="caution">
    <text evidence="3">The sequence shown here is derived from an EMBL/GenBank/DDBJ whole genome shotgun (WGS) entry which is preliminary data.</text>
</comment>
<evidence type="ECO:0000313" key="5">
    <source>
        <dbReference type="EMBL" id="CAF4406668.1"/>
    </source>
</evidence>
<evidence type="ECO:0000313" key="4">
    <source>
        <dbReference type="EMBL" id="CAF4321142.1"/>
    </source>
</evidence>
<dbReference type="EMBL" id="CAJOBR010001174">
    <property type="protein sequence ID" value="CAF4584881.1"/>
    <property type="molecule type" value="Genomic_DNA"/>
</dbReference>
<gene>
    <name evidence="2" type="ORF">FME351_LOCUS10077</name>
    <name evidence="3" type="ORF">HFQ381_LOCUS5652</name>
    <name evidence="1" type="ORF">LUA448_LOCUS15451</name>
    <name evidence="7" type="ORF">QYT958_LOCUS10512</name>
    <name evidence="6" type="ORF">TOA249_LOCUS5325</name>
    <name evidence="5" type="ORF">TSG867_LOCUS13398</name>
    <name evidence="4" type="ORF">UJA718_LOCUS13875</name>
</gene>
<keyword evidence="9" id="KW-1185">Reference proteome</keyword>
<accession>A0A819ZC37</accession>
<reference evidence="3" key="1">
    <citation type="submission" date="2021-02" db="EMBL/GenBank/DDBJ databases">
        <authorList>
            <person name="Nowell W R."/>
        </authorList>
    </citation>
    <scope>NUCLEOTIDE SEQUENCE</scope>
</reference>
<dbReference type="Proteomes" id="UP000663862">
    <property type="component" value="Unassembled WGS sequence"/>
</dbReference>
<dbReference type="EMBL" id="CAJOBQ010000711">
    <property type="protein sequence ID" value="CAF4406668.1"/>
    <property type="molecule type" value="Genomic_DNA"/>
</dbReference>
<dbReference type="Proteomes" id="UP000663873">
    <property type="component" value="Unassembled WGS sequence"/>
</dbReference>
<dbReference type="Proteomes" id="UP000663869">
    <property type="component" value="Unassembled WGS sequence"/>
</dbReference>
<evidence type="ECO:0000313" key="2">
    <source>
        <dbReference type="EMBL" id="CAF3412014.1"/>
    </source>
</evidence>
<dbReference type="EMBL" id="CAJOBP010001914">
    <property type="protein sequence ID" value="CAF4321142.1"/>
    <property type="molecule type" value="Genomic_DNA"/>
</dbReference>
<dbReference type="AlphaFoldDB" id="A0A819ZC37"/>
<evidence type="ECO:0000313" key="8">
    <source>
        <dbReference type="Proteomes" id="UP000663851"/>
    </source>
</evidence>
<evidence type="ECO:0000313" key="1">
    <source>
        <dbReference type="EMBL" id="CAF3377521.1"/>
    </source>
</evidence>
<dbReference type="Proteomes" id="UP000663851">
    <property type="component" value="Unassembled WGS sequence"/>
</dbReference>
<dbReference type="EMBL" id="CAJOBO010000240">
    <property type="protein sequence ID" value="CAF4171799.1"/>
    <property type="molecule type" value="Genomic_DNA"/>
</dbReference>
<dbReference type="Proteomes" id="UP000663833">
    <property type="component" value="Unassembled WGS sequence"/>
</dbReference>
<dbReference type="EMBL" id="CAJNYU010001118">
    <property type="protein sequence ID" value="CAF3412014.1"/>
    <property type="molecule type" value="Genomic_DNA"/>
</dbReference>
<sequence>MILSLSLIRNVNIYGCDCSCCTLAYLGTISVSTCASTTCTSAYKPIFHDKYVNQLKNSSAVLATEEAIEIDFTVESSPPSLIS</sequence>
<evidence type="ECO:0000313" key="7">
    <source>
        <dbReference type="EMBL" id="CAF4584881.1"/>
    </source>
</evidence>
<dbReference type="EMBL" id="CAJNYD010001876">
    <property type="protein sequence ID" value="CAF3377521.1"/>
    <property type="molecule type" value="Genomic_DNA"/>
</dbReference>
<evidence type="ECO:0000313" key="3">
    <source>
        <dbReference type="EMBL" id="CAF4171799.1"/>
    </source>
</evidence>
<protein>
    <submittedName>
        <fullName evidence="3">Uncharacterized protein</fullName>
    </submittedName>
</protein>
<name>A0A819ZC37_9BILA</name>
<proteinExistence type="predicted"/>
<evidence type="ECO:0000313" key="9">
    <source>
        <dbReference type="Proteomes" id="UP000663873"/>
    </source>
</evidence>
<evidence type="ECO:0000313" key="6">
    <source>
        <dbReference type="EMBL" id="CAF4525371.1"/>
    </source>
</evidence>
<organism evidence="3 8">
    <name type="scientific">Rotaria socialis</name>
    <dbReference type="NCBI Taxonomy" id="392032"/>
    <lineage>
        <taxon>Eukaryota</taxon>
        <taxon>Metazoa</taxon>
        <taxon>Spiralia</taxon>
        <taxon>Gnathifera</taxon>
        <taxon>Rotifera</taxon>
        <taxon>Eurotatoria</taxon>
        <taxon>Bdelloidea</taxon>
        <taxon>Philodinida</taxon>
        <taxon>Philodinidae</taxon>
        <taxon>Rotaria</taxon>
    </lineage>
</organism>
<dbReference type="Proteomes" id="UP000663848">
    <property type="component" value="Unassembled WGS sequence"/>
</dbReference>
<dbReference type="Proteomes" id="UP000663838">
    <property type="component" value="Unassembled WGS sequence"/>
</dbReference>
<dbReference type="EMBL" id="CAJOBS010000214">
    <property type="protein sequence ID" value="CAF4525371.1"/>
    <property type="molecule type" value="Genomic_DNA"/>
</dbReference>